<feature type="compositionally biased region" description="Acidic residues" evidence="5">
    <location>
        <begin position="626"/>
        <end position="639"/>
    </location>
</feature>
<comment type="similarity">
    <text evidence="1 4">Belongs to the eukaryotic ribosomal protein eL19 family.</text>
</comment>
<keyword evidence="8" id="KW-1185">Reference proteome</keyword>
<feature type="region of interest" description="Disordered" evidence="5">
    <location>
        <begin position="149"/>
        <end position="168"/>
    </location>
</feature>
<protein>
    <recommendedName>
        <fullName evidence="4">Ribosomal protein L19</fullName>
    </recommendedName>
</protein>
<evidence type="ECO:0000256" key="4">
    <source>
        <dbReference type="RuleBase" id="RU000574"/>
    </source>
</evidence>
<dbReference type="CDD" id="cd01417">
    <property type="entry name" value="Ribosomal_L19e_E"/>
    <property type="match status" value="1"/>
</dbReference>
<feature type="compositionally biased region" description="Polar residues" evidence="5">
    <location>
        <begin position="156"/>
        <end position="168"/>
    </location>
</feature>
<dbReference type="PROSITE" id="PS00526">
    <property type="entry name" value="RIBOSOMAL_L19E"/>
    <property type="match status" value="1"/>
</dbReference>
<name>A0AAJ0DLJ1_9PEZI</name>
<keyword evidence="3 4" id="KW-0687">Ribonucleoprotein</keyword>
<dbReference type="GO" id="GO:0006412">
    <property type="term" value="P:translation"/>
    <property type="evidence" value="ECO:0007669"/>
    <property type="project" value="InterPro"/>
</dbReference>
<feature type="compositionally biased region" description="Basic and acidic residues" evidence="5">
    <location>
        <begin position="590"/>
        <end position="604"/>
    </location>
</feature>
<dbReference type="InterPro" id="IPR015972">
    <property type="entry name" value="Ribosomal_eL19_dom1"/>
</dbReference>
<feature type="domain" description="Large ribosomal subunit protein eL19" evidence="6">
    <location>
        <begin position="444"/>
        <end position="587"/>
    </location>
</feature>
<feature type="region of interest" description="Disordered" evidence="5">
    <location>
        <begin position="590"/>
        <end position="639"/>
    </location>
</feature>
<dbReference type="InterPro" id="IPR000196">
    <property type="entry name" value="Ribosomal_eL19_dom"/>
</dbReference>
<dbReference type="InterPro" id="IPR035970">
    <property type="entry name" value="60S_ribosomal_eL19_sf"/>
</dbReference>
<dbReference type="HAMAP" id="MF_01475">
    <property type="entry name" value="Ribosomal_eL19"/>
    <property type="match status" value="1"/>
</dbReference>
<comment type="caution">
    <text evidence="7">The sequence shown here is derived from an EMBL/GenBank/DDBJ whole genome shotgun (WGS) entry which is preliminary data.</text>
</comment>
<dbReference type="FunFam" id="1.10.1650.10:FF:000001">
    <property type="entry name" value="Ribosomal protein L19"/>
    <property type="match status" value="1"/>
</dbReference>
<accession>A0AAJ0DLJ1</accession>
<dbReference type="SMART" id="SM01416">
    <property type="entry name" value="Ribosomal_L19e"/>
    <property type="match status" value="1"/>
</dbReference>
<feature type="compositionally biased region" description="Basic and acidic residues" evidence="5">
    <location>
        <begin position="616"/>
        <end position="625"/>
    </location>
</feature>
<dbReference type="EMBL" id="JAWDJX010000019">
    <property type="protein sequence ID" value="KAK3052757.1"/>
    <property type="molecule type" value="Genomic_DNA"/>
</dbReference>
<evidence type="ECO:0000313" key="8">
    <source>
        <dbReference type="Proteomes" id="UP001271007"/>
    </source>
</evidence>
<proteinExistence type="inferred from homology"/>
<evidence type="ECO:0000256" key="2">
    <source>
        <dbReference type="ARBA" id="ARBA00022980"/>
    </source>
</evidence>
<dbReference type="PANTHER" id="PTHR10722">
    <property type="entry name" value="60S RIBOSOMAL PROTEIN L19"/>
    <property type="match status" value="1"/>
</dbReference>
<dbReference type="GO" id="GO:0022625">
    <property type="term" value="C:cytosolic large ribosomal subunit"/>
    <property type="evidence" value="ECO:0007669"/>
    <property type="project" value="InterPro"/>
</dbReference>
<dbReference type="GO" id="GO:0003723">
    <property type="term" value="F:RNA binding"/>
    <property type="evidence" value="ECO:0007669"/>
    <property type="project" value="InterPro"/>
</dbReference>
<gene>
    <name evidence="7" type="primary">RPL19B</name>
    <name evidence="7" type="ORF">LTR09_006240</name>
</gene>
<dbReference type="Pfam" id="PF01280">
    <property type="entry name" value="Ribosomal_L19e"/>
    <property type="match status" value="1"/>
</dbReference>
<dbReference type="InterPro" id="IPR057259">
    <property type="entry name" value="Ribosomal_L19e"/>
</dbReference>
<feature type="region of interest" description="Disordered" evidence="5">
    <location>
        <begin position="102"/>
        <end position="135"/>
    </location>
</feature>
<evidence type="ECO:0000313" key="7">
    <source>
        <dbReference type="EMBL" id="KAK3052757.1"/>
    </source>
</evidence>
<dbReference type="InterPro" id="IPR033935">
    <property type="entry name" value="Ribosomal_eL19_euk"/>
</dbReference>
<organism evidence="7 8">
    <name type="scientific">Extremus antarcticus</name>
    <dbReference type="NCBI Taxonomy" id="702011"/>
    <lineage>
        <taxon>Eukaryota</taxon>
        <taxon>Fungi</taxon>
        <taxon>Dikarya</taxon>
        <taxon>Ascomycota</taxon>
        <taxon>Pezizomycotina</taxon>
        <taxon>Dothideomycetes</taxon>
        <taxon>Dothideomycetidae</taxon>
        <taxon>Mycosphaerellales</taxon>
        <taxon>Extremaceae</taxon>
        <taxon>Extremus</taxon>
    </lineage>
</organism>
<evidence type="ECO:0000256" key="1">
    <source>
        <dbReference type="ARBA" id="ARBA00011082"/>
    </source>
</evidence>
<dbReference type="InterPro" id="IPR039547">
    <property type="entry name" value="Ribosomal_eL19"/>
</dbReference>
<dbReference type="GO" id="GO:0003735">
    <property type="term" value="F:structural constituent of ribosome"/>
    <property type="evidence" value="ECO:0007669"/>
    <property type="project" value="InterPro"/>
</dbReference>
<dbReference type="Pfam" id="PF25476">
    <property type="entry name" value="Ribosomal_L19e_C"/>
    <property type="match status" value="1"/>
</dbReference>
<evidence type="ECO:0000259" key="6">
    <source>
        <dbReference type="SMART" id="SM01416"/>
    </source>
</evidence>
<dbReference type="FunFam" id="1.10.1200.240:FF:000001">
    <property type="entry name" value="Ribosomal protein L19"/>
    <property type="match status" value="1"/>
</dbReference>
<dbReference type="InterPro" id="IPR057260">
    <property type="entry name" value="Ribosomal_L19e_C"/>
</dbReference>
<dbReference type="SUPFAM" id="SSF48140">
    <property type="entry name" value="Ribosomal protein L19 (L19e)"/>
    <property type="match status" value="1"/>
</dbReference>
<evidence type="ECO:0000256" key="3">
    <source>
        <dbReference type="ARBA" id="ARBA00023274"/>
    </source>
</evidence>
<dbReference type="AlphaFoldDB" id="A0AAJ0DLJ1"/>
<dbReference type="Gene3D" id="1.10.1650.10">
    <property type="match status" value="1"/>
</dbReference>
<dbReference type="NCBIfam" id="NF006343">
    <property type="entry name" value="PRK08570.1"/>
    <property type="match status" value="1"/>
</dbReference>
<evidence type="ECO:0000256" key="5">
    <source>
        <dbReference type="SAM" id="MobiDB-lite"/>
    </source>
</evidence>
<reference evidence="7" key="1">
    <citation type="submission" date="2023-04" db="EMBL/GenBank/DDBJ databases">
        <title>Black Yeasts Isolated from many extreme environments.</title>
        <authorList>
            <person name="Coleine C."/>
            <person name="Stajich J.E."/>
            <person name="Selbmann L."/>
        </authorList>
    </citation>
    <scope>NUCLEOTIDE SEQUENCE</scope>
    <source>
        <strain evidence="7">CCFEE 5312</strain>
    </source>
</reference>
<dbReference type="Proteomes" id="UP001271007">
    <property type="component" value="Unassembled WGS sequence"/>
</dbReference>
<dbReference type="InterPro" id="IPR023638">
    <property type="entry name" value="Ribosomal_eL19_CS"/>
</dbReference>
<feature type="compositionally biased region" description="Basic residues" evidence="5">
    <location>
        <begin position="605"/>
        <end position="615"/>
    </location>
</feature>
<keyword evidence="2 4" id="KW-0689">Ribosomal protein</keyword>
<sequence length="639" mass="72519">MPIPSFFEKALLAFKEDDDSFDKRLLQYLDDSVSLRRLRSVSRVLHDAVGRHPGRLFRQLYVRAPLPEHADIRSLDLIAPMCFSLTIKVGFPARKHFSTRTIANDGSQRSSLKRMPSLLKRRRSTTPGDKERKSALSIRSLEGLSLVGSPHARPLTATSQLSSAERQQQTGERQLWTQLLSQFHQLRSLALRINGDPAWPGRTTVEDMLVTLRVALEAADLQELRDFSLMPVHAMGIIHIRWHGIRAFSQAQASGAHVWMRIETLDLRIHSPFAAGKLTDAQQIMFKKILYEYLRSFAPSLRCLRLVWLGREGPSPLAVNLEPGLEGRPVIRWPRLQELFVGNIKLPNQTTTFAREHATPDTRVRILRSTRRDSSVEASDSSAWVDVLGPGSPNVLSPLADRASSVYSQDDQKSDGSAWAGGIKSDVFHPHHPHPSTTAVKMVNLRTQKRLAASVADCGKRKIWLDPNESNEISNANSRNTIRKLISDGLIIKKPVTMHSRSRARELTAARRIGRHRGFGKRKGTADARMPSQVMWMRRLRVLRRLLVKYRAAGKIDKHLYHELYHLSKGNTFKHKRALVEHIHKAKAEKARESQIRADMDAARAKNKAARQRRLDRKEQKKNAMLEDDDDEPAQAEQE</sequence>
<dbReference type="Gene3D" id="1.10.1200.240">
    <property type="match status" value="1"/>
</dbReference>